<dbReference type="InterPro" id="IPR000905">
    <property type="entry name" value="Gcp-like_dom"/>
</dbReference>
<feature type="domain" description="Gcp-like" evidence="7">
    <location>
        <begin position="29"/>
        <end position="327"/>
    </location>
</feature>
<name>A0A1F7X3X3_9BACT</name>
<organism evidence="8 9">
    <name type="scientific">Candidatus Woesebacteria bacterium RBG_13_36_22</name>
    <dbReference type="NCBI Taxonomy" id="1802478"/>
    <lineage>
        <taxon>Bacteria</taxon>
        <taxon>Candidatus Woeseibacteriota</taxon>
    </lineage>
</organism>
<keyword evidence="4 6" id="KW-0012">Acyltransferase</keyword>
<evidence type="ECO:0000313" key="9">
    <source>
        <dbReference type="Proteomes" id="UP000176939"/>
    </source>
</evidence>
<keyword evidence="3 6" id="KW-0479">Metal-binding</keyword>
<comment type="cofactor">
    <cofactor evidence="6">
        <name>Fe(2+)</name>
        <dbReference type="ChEBI" id="CHEBI:29033"/>
    </cofactor>
    <text evidence="6">Binds 1 Fe(2+) ion per subunit.</text>
</comment>
<evidence type="ECO:0000313" key="8">
    <source>
        <dbReference type="EMBL" id="OGM09800.1"/>
    </source>
</evidence>
<dbReference type="GO" id="GO:0005737">
    <property type="term" value="C:cytoplasm"/>
    <property type="evidence" value="ECO:0007669"/>
    <property type="project" value="UniProtKB-SubCell"/>
</dbReference>
<dbReference type="PRINTS" id="PR00789">
    <property type="entry name" value="OSIALOPTASE"/>
</dbReference>
<evidence type="ECO:0000256" key="3">
    <source>
        <dbReference type="ARBA" id="ARBA00022723"/>
    </source>
</evidence>
<evidence type="ECO:0000256" key="1">
    <source>
        <dbReference type="ARBA" id="ARBA00022679"/>
    </source>
</evidence>
<keyword evidence="6" id="KW-0963">Cytoplasm</keyword>
<feature type="binding site" evidence="6">
    <location>
        <begin position="146"/>
        <end position="150"/>
    </location>
    <ligand>
        <name>substrate</name>
    </ligand>
</feature>
<dbReference type="FunFam" id="3.30.420.40:FF:000012">
    <property type="entry name" value="tRNA N6-adenosine threonylcarbamoyltransferase"/>
    <property type="match status" value="1"/>
</dbReference>
<comment type="similarity">
    <text evidence="6">Belongs to the KAE1 / TsaD family.</text>
</comment>
<dbReference type="NCBIfam" id="TIGR00329">
    <property type="entry name" value="gcp_kae1"/>
    <property type="match status" value="1"/>
</dbReference>
<evidence type="ECO:0000259" key="7">
    <source>
        <dbReference type="Pfam" id="PF00814"/>
    </source>
</evidence>
<evidence type="ECO:0000256" key="5">
    <source>
        <dbReference type="ARBA" id="ARBA00048117"/>
    </source>
</evidence>
<feature type="binding site" evidence="6">
    <location>
        <position position="179"/>
    </location>
    <ligand>
        <name>substrate</name>
    </ligand>
</feature>
<proteinExistence type="inferred from homology"/>
<feature type="binding site" evidence="6">
    <location>
        <position position="292"/>
    </location>
    <ligand>
        <name>substrate</name>
    </ligand>
</feature>
<evidence type="ECO:0000256" key="2">
    <source>
        <dbReference type="ARBA" id="ARBA00022694"/>
    </source>
</evidence>
<dbReference type="InterPro" id="IPR017861">
    <property type="entry name" value="KAE1/TsaD"/>
</dbReference>
<keyword evidence="1 6" id="KW-0808">Transferase</keyword>
<feature type="binding site" evidence="6">
    <location>
        <position position="192"/>
    </location>
    <ligand>
        <name>substrate</name>
    </ligand>
</feature>
<evidence type="ECO:0000256" key="6">
    <source>
        <dbReference type="HAMAP-Rule" id="MF_01445"/>
    </source>
</evidence>
<dbReference type="InterPro" id="IPR022450">
    <property type="entry name" value="TsaD"/>
</dbReference>
<dbReference type="EMBL" id="MGFQ01000019">
    <property type="protein sequence ID" value="OGM09800.1"/>
    <property type="molecule type" value="Genomic_DNA"/>
</dbReference>
<dbReference type="Pfam" id="PF00814">
    <property type="entry name" value="TsaD"/>
    <property type="match status" value="1"/>
</dbReference>
<comment type="subcellular location">
    <subcellularLocation>
        <location evidence="6">Cytoplasm</location>
    </subcellularLocation>
</comment>
<dbReference type="EC" id="2.3.1.234" evidence="6"/>
<comment type="caution">
    <text evidence="8">The sequence shown here is derived from an EMBL/GenBank/DDBJ whole genome shotgun (WGS) entry which is preliminary data.</text>
</comment>
<dbReference type="Proteomes" id="UP000176939">
    <property type="component" value="Unassembled WGS sequence"/>
</dbReference>
<keyword evidence="2 6" id="KW-0819">tRNA processing</keyword>
<accession>A0A1F7X3X3</accession>
<feature type="binding site" evidence="6">
    <location>
        <position position="116"/>
    </location>
    <ligand>
        <name>Fe cation</name>
        <dbReference type="ChEBI" id="CHEBI:24875"/>
    </ligand>
</feature>
<dbReference type="Gene3D" id="3.30.420.40">
    <property type="match status" value="2"/>
</dbReference>
<dbReference type="SUPFAM" id="SSF53067">
    <property type="entry name" value="Actin-like ATPase domain"/>
    <property type="match status" value="1"/>
</dbReference>
<feature type="binding site" evidence="6">
    <location>
        <position position="321"/>
    </location>
    <ligand>
        <name>Fe cation</name>
        <dbReference type="ChEBI" id="CHEBI:24875"/>
    </ligand>
</feature>
<comment type="catalytic activity">
    <reaction evidence="5 6">
        <text>L-threonylcarbamoyladenylate + adenosine(37) in tRNA = N(6)-L-threonylcarbamoyladenosine(37) in tRNA + AMP + H(+)</text>
        <dbReference type="Rhea" id="RHEA:37059"/>
        <dbReference type="Rhea" id="RHEA-COMP:10162"/>
        <dbReference type="Rhea" id="RHEA-COMP:10163"/>
        <dbReference type="ChEBI" id="CHEBI:15378"/>
        <dbReference type="ChEBI" id="CHEBI:73682"/>
        <dbReference type="ChEBI" id="CHEBI:74411"/>
        <dbReference type="ChEBI" id="CHEBI:74418"/>
        <dbReference type="ChEBI" id="CHEBI:456215"/>
        <dbReference type="EC" id="2.3.1.234"/>
    </reaction>
</comment>
<feature type="binding site" evidence="6">
    <location>
        <position position="120"/>
    </location>
    <ligand>
        <name>Fe cation</name>
        <dbReference type="ChEBI" id="CHEBI:24875"/>
    </ligand>
</feature>
<reference evidence="8 9" key="1">
    <citation type="journal article" date="2016" name="Nat. Commun.">
        <title>Thousands of microbial genomes shed light on interconnected biogeochemical processes in an aquifer system.</title>
        <authorList>
            <person name="Anantharaman K."/>
            <person name="Brown C.T."/>
            <person name="Hug L.A."/>
            <person name="Sharon I."/>
            <person name="Castelle C.J."/>
            <person name="Probst A.J."/>
            <person name="Thomas B.C."/>
            <person name="Singh A."/>
            <person name="Wilkins M.J."/>
            <person name="Karaoz U."/>
            <person name="Brodie E.L."/>
            <person name="Williams K.H."/>
            <person name="Hubbard S.S."/>
            <person name="Banfield J.F."/>
        </authorList>
    </citation>
    <scope>NUCLEOTIDE SEQUENCE [LARGE SCALE GENOMIC DNA]</scope>
</reference>
<dbReference type="GO" id="GO:0005506">
    <property type="term" value="F:iron ion binding"/>
    <property type="evidence" value="ECO:0007669"/>
    <property type="project" value="UniProtKB-UniRule"/>
</dbReference>
<protein>
    <recommendedName>
        <fullName evidence="6">tRNA N6-adenosine threonylcarbamoyltransferase</fullName>
        <ecNumber evidence="6">2.3.1.234</ecNumber>
    </recommendedName>
    <alternativeName>
        <fullName evidence="6">N6-L-threonylcarbamoyladenine synthase</fullName>
        <shortName evidence="6">t(6)A synthase</shortName>
    </alternativeName>
    <alternativeName>
        <fullName evidence="6">t(6)A37 threonylcarbamoyladenosine biosynthesis protein TsaD</fullName>
    </alternativeName>
    <alternativeName>
        <fullName evidence="6">tRNA threonylcarbamoyladenosine biosynthesis protein TsaD</fullName>
    </alternativeName>
</protein>
<sequence>MKTDINTKILAIDTSCDETSAAVTQGVRILSNIVWSQASLHAEFGGVYPSLAQREHKLRIDWVINKAIQNSKIEFKNLDAIAVTVGPGLAIALGVGIDKAKELATKFNKPIIEVNHIEGHLLSPFARSRNEQSLIVDNQFPALGLVVSGGTTQIILAERLGKYKILANTVDDALGEALDKGARLLGLGYPGGAILERIARDGKKNSYLLPIPMLGRENLNRFSYSGLKTALVRLVEKIKKEKGQLSQTDIQNLAFVYQDAAFTHLIRVLTYIIHNSNIKINDLFVGGGVGANVYLRNLLRKMAREENLTIHFPYSKILFGDNAAMIGVTAYFSYQRRNYLKSKEISKIDRSPKFRIDSI</sequence>
<evidence type="ECO:0000256" key="4">
    <source>
        <dbReference type="ARBA" id="ARBA00023315"/>
    </source>
</evidence>
<dbReference type="HAMAP" id="MF_01445">
    <property type="entry name" value="TsaD"/>
    <property type="match status" value="1"/>
</dbReference>
<dbReference type="InterPro" id="IPR043129">
    <property type="entry name" value="ATPase_NBD"/>
</dbReference>
<keyword evidence="6" id="KW-0408">Iron</keyword>
<feature type="binding site" evidence="6">
    <location>
        <position position="196"/>
    </location>
    <ligand>
        <name>substrate</name>
    </ligand>
</feature>
<dbReference type="GO" id="GO:0002949">
    <property type="term" value="P:tRNA threonylcarbamoyladenosine modification"/>
    <property type="evidence" value="ECO:0007669"/>
    <property type="project" value="UniProtKB-UniRule"/>
</dbReference>
<dbReference type="PANTHER" id="PTHR11735">
    <property type="entry name" value="TRNA N6-ADENOSINE THREONYLCARBAMOYLTRANSFERASE"/>
    <property type="match status" value="1"/>
</dbReference>
<gene>
    <name evidence="6" type="primary">tsaD</name>
    <name evidence="8" type="ORF">A2Z67_03305</name>
</gene>
<dbReference type="NCBIfam" id="TIGR03723">
    <property type="entry name" value="T6A_TsaD_YgjD"/>
    <property type="match status" value="1"/>
</dbReference>
<dbReference type="PANTHER" id="PTHR11735:SF6">
    <property type="entry name" value="TRNA N6-ADENOSINE THREONYLCARBAMOYLTRANSFERASE, MITOCHONDRIAL"/>
    <property type="match status" value="1"/>
</dbReference>
<dbReference type="AlphaFoldDB" id="A0A1F7X3X3"/>
<comment type="function">
    <text evidence="6">Required for the formation of a threonylcarbamoyl group on adenosine at position 37 (t(6)A37) in tRNAs that read codons beginning with adenine. Is involved in the transfer of the threonylcarbamoyl moiety of threonylcarbamoyl-AMP (TC-AMP) to the N6 group of A37, together with TsaE and TsaB. TsaD likely plays a direct catalytic role in this reaction.</text>
</comment>
<dbReference type="GO" id="GO:0061711">
    <property type="term" value="F:tRNA N(6)-L-threonylcarbamoyladenine synthase activity"/>
    <property type="evidence" value="ECO:0007669"/>
    <property type="project" value="UniProtKB-EC"/>
</dbReference>